<comment type="caution">
    <text evidence="2">The sequence shown here is derived from an EMBL/GenBank/DDBJ whole genome shotgun (WGS) entry which is preliminary data.</text>
</comment>
<proteinExistence type="predicted"/>
<sequence length="321" mass="34056">MRMGLFGPSFMKVWQQGTPAEGKIVGIRRSTVSEDESTYEVEDYAVDLGGELLGIRQKLSPRQEVRLGMPVTVHRQGKAAVIRWGAPVENRWKTVKPPASGIEDKVDGPPRGGWASGQAEILDLGTRAGMLGLTTVTQAKVRFNDGTEALIDKYAPPFYASHLGGKGTTLPALQHPRDARKIRIDWPAAAVASPGVGVAPIAGGIESSTGSGSAMSAGEPNTHPGFGKKGLLDRMQDKVAATTGGMMGFDMNAGPAAEDPVSWETFIAATVAIRDDPTTPADEVAQRHGIPAGEWAAVNKRWMGRIMTDWKLGAAYGEALS</sequence>
<gene>
    <name evidence="2" type="ORF">GCM10011600_00580</name>
</gene>
<reference evidence="2" key="2">
    <citation type="submission" date="2020-09" db="EMBL/GenBank/DDBJ databases">
        <authorList>
            <person name="Sun Q."/>
            <person name="Zhou Y."/>
        </authorList>
    </citation>
    <scope>NUCLEOTIDE SEQUENCE</scope>
    <source>
        <strain evidence="2">CGMCC 1.16548</strain>
    </source>
</reference>
<reference evidence="2" key="1">
    <citation type="journal article" date="2014" name="Int. J. Syst. Evol. Microbiol.">
        <title>Complete genome sequence of Corynebacterium casei LMG S-19264T (=DSM 44701T), isolated from a smear-ripened cheese.</title>
        <authorList>
            <consortium name="US DOE Joint Genome Institute (JGI-PGF)"/>
            <person name="Walter F."/>
            <person name="Albersmeier A."/>
            <person name="Kalinowski J."/>
            <person name="Ruckert C."/>
        </authorList>
    </citation>
    <scope>NUCLEOTIDE SEQUENCE</scope>
    <source>
        <strain evidence="2">CGMCC 1.16548</strain>
    </source>
</reference>
<dbReference type="AlphaFoldDB" id="A0A8J3DTP9"/>
<protein>
    <submittedName>
        <fullName evidence="2">Uncharacterized protein</fullName>
    </submittedName>
</protein>
<evidence type="ECO:0000256" key="1">
    <source>
        <dbReference type="SAM" id="MobiDB-lite"/>
    </source>
</evidence>
<dbReference type="EMBL" id="BNAI01000001">
    <property type="protein sequence ID" value="GHF04175.1"/>
    <property type="molecule type" value="Genomic_DNA"/>
</dbReference>
<evidence type="ECO:0000313" key="3">
    <source>
        <dbReference type="Proteomes" id="UP000617531"/>
    </source>
</evidence>
<dbReference type="Proteomes" id="UP000617531">
    <property type="component" value="Unassembled WGS sequence"/>
</dbReference>
<evidence type="ECO:0000313" key="2">
    <source>
        <dbReference type="EMBL" id="GHF04175.1"/>
    </source>
</evidence>
<feature type="region of interest" description="Disordered" evidence="1">
    <location>
        <begin position="209"/>
        <end position="230"/>
    </location>
</feature>
<keyword evidence="3" id="KW-1185">Reference proteome</keyword>
<accession>A0A8J3DTP9</accession>
<name>A0A8J3DTP9_9MICO</name>
<organism evidence="2 3">
    <name type="scientific">Pseudolysinimonas yzui</name>
    <dbReference type="NCBI Taxonomy" id="2708254"/>
    <lineage>
        <taxon>Bacteria</taxon>
        <taxon>Bacillati</taxon>
        <taxon>Actinomycetota</taxon>
        <taxon>Actinomycetes</taxon>
        <taxon>Micrococcales</taxon>
        <taxon>Microbacteriaceae</taxon>
        <taxon>Pseudolysinimonas</taxon>
    </lineage>
</organism>
<feature type="compositionally biased region" description="Low complexity" evidence="1">
    <location>
        <begin position="209"/>
        <end position="218"/>
    </location>
</feature>